<evidence type="ECO:0000313" key="4">
    <source>
        <dbReference type="Proteomes" id="UP000326364"/>
    </source>
</evidence>
<accession>A0A5J5HSF3</accession>
<sequence>MDKLEEAFNALAAHIDIHGRSGPRNGFIEVAQDLGMSIEDLSGGSDINYEISMDGEKTGKLAMSYLMVPVGENDPIREHYSLELTDLGSKSQARVWHFLGGKRVEKEPLPKAA</sequence>
<evidence type="ECO:0000313" key="3">
    <source>
        <dbReference type="Proteomes" id="UP000325933"/>
    </source>
</evidence>
<dbReference type="RefSeq" id="WP_150426964.1">
    <property type="nucleotide sequence ID" value="NZ_VYQA01000044.1"/>
</dbReference>
<dbReference type="EMBL" id="VYQA01000044">
    <property type="protein sequence ID" value="KAA9023031.1"/>
    <property type="molecule type" value="Genomic_DNA"/>
</dbReference>
<proteinExistence type="predicted"/>
<organism evidence="2 3">
    <name type="scientific">Sphingobium limneticum</name>
    <dbReference type="NCBI Taxonomy" id="1007511"/>
    <lineage>
        <taxon>Bacteria</taxon>
        <taxon>Pseudomonadati</taxon>
        <taxon>Pseudomonadota</taxon>
        <taxon>Alphaproteobacteria</taxon>
        <taxon>Sphingomonadales</taxon>
        <taxon>Sphingomonadaceae</taxon>
        <taxon>Sphingobium</taxon>
    </lineage>
</organism>
<evidence type="ECO:0000313" key="2">
    <source>
        <dbReference type="EMBL" id="KAA9023031.1"/>
    </source>
</evidence>
<name>A0A5J5HSF3_9SPHN</name>
<dbReference type="Proteomes" id="UP000325933">
    <property type="component" value="Unassembled WGS sequence"/>
</dbReference>
<reference evidence="3 4" key="1">
    <citation type="submission" date="2019-09" db="EMBL/GenBank/DDBJ databases">
        <authorList>
            <person name="Feng G."/>
        </authorList>
    </citation>
    <scope>NUCLEOTIDE SEQUENCE [LARGE SCALE GENOMIC DNA]</scope>
    <source>
        <strain evidence="2 3">KACC 19283</strain>
        <strain evidence="1 4">KACC 19284</strain>
    </source>
</reference>
<evidence type="ECO:0000313" key="1">
    <source>
        <dbReference type="EMBL" id="KAA9010944.1"/>
    </source>
</evidence>
<dbReference type="Proteomes" id="UP000326364">
    <property type="component" value="Unassembled WGS sequence"/>
</dbReference>
<dbReference type="AlphaFoldDB" id="A0A5J5HSF3"/>
<dbReference type="EMBL" id="VYQB01000045">
    <property type="protein sequence ID" value="KAA9010944.1"/>
    <property type="molecule type" value="Genomic_DNA"/>
</dbReference>
<comment type="caution">
    <text evidence="2">The sequence shown here is derived from an EMBL/GenBank/DDBJ whole genome shotgun (WGS) entry which is preliminary data.</text>
</comment>
<gene>
    <name evidence="2" type="ORF">F4U95_24020</name>
    <name evidence="1" type="ORF">F4U96_24095</name>
</gene>
<keyword evidence="4" id="KW-1185">Reference proteome</keyword>
<protein>
    <submittedName>
        <fullName evidence="2">Uncharacterized protein</fullName>
    </submittedName>
</protein>